<dbReference type="SUPFAM" id="SSF56801">
    <property type="entry name" value="Acetyl-CoA synthetase-like"/>
    <property type="match status" value="1"/>
</dbReference>
<dbReference type="Gene3D" id="3.40.50.12780">
    <property type="entry name" value="N-terminal domain of ligase-like"/>
    <property type="match status" value="1"/>
</dbReference>
<keyword evidence="8" id="KW-1185">Reference proteome</keyword>
<dbReference type="InterPro" id="IPR042099">
    <property type="entry name" value="ANL_N_sf"/>
</dbReference>
<dbReference type="PANTHER" id="PTHR43859">
    <property type="entry name" value="ACYL-ACTIVATING ENZYME"/>
    <property type="match status" value="1"/>
</dbReference>
<reference evidence="7 8" key="1">
    <citation type="journal article" date="2018" name="Antonie Van Leeuwenhoek">
        <title>Larkinella terrae sp. nov., isolated from soil on Jeju Island, South Korea.</title>
        <authorList>
            <person name="Ten L.N."/>
            <person name="Jeon J."/>
            <person name="Park S.J."/>
            <person name="Park S."/>
            <person name="Lee S.Y."/>
            <person name="Kim M.K."/>
            <person name="Jung H.Y."/>
        </authorList>
    </citation>
    <scope>NUCLEOTIDE SEQUENCE [LARGE SCALE GENOMIC DNA]</scope>
    <source>
        <strain evidence="7 8">KCTC 52001</strain>
    </source>
</reference>
<protein>
    <submittedName>
        <fullName evidence="7">Long-chain-fatty-acid--CoA ligase</fullName>
    </submittedName>
</protein>
<feature type="domain" description="AMP-dependent synthetase/ligase" evidence="5">
    <location>
        <begin position="28"/>
        <end position="409"/>
    </location>
</feature>
<dbReference type="Proteomes" id="UP000441754">
    <property type="component" value="Unassembled WGS sequence"/>
</dbReference>
<evidence type="ECO:0000313" key="7">
    <source>
        <dbReference type="EMBL" id="MRS65480.1"/>
    </source>
</evidence>
<keyword evidence="3" id="KW-0276">Fatty acid metabolism</keyword>
<evidence type="ECO:0000259" key="6">
    <source>
        <dbReference type="Pfam" id="PF13193"/>
    </source>
</evidence>
<evidence type="ECO:0000256" key="1">
    <source>
        <dbReference type="ARBA" id="ARBA00006432"/>
    </source>
</evidence>
<name>A0A7K0EUK0_9BACT</name>
<comment type="similarity">
    <text evidence="1">Belongs to the ATP-dependent AMP-binding enzyme family.</text>
</comment>
<dbReference type="Gene3D" id="3.30.300.30">
    <property type="match status" value="1"/>
</dbReference>
<dbReference type="AlphaFoldDB" id="A0A7K0EUK0"/>
<dbReference type="GO" id="GO:0006631">
    <property type="term" value="P:fatty acid metabolic process"/>
    <property type="evidence" value="ECO:0007669"/>
    <property type="project" value="UniProtKB-KW"/>
</dbReference>
<proteinExistence type="inferred from homology"/>
<dbReference type="EMBL" id="WJXZ01000015">
    <property type="protein sequence ID" value="MRS65480.1"/>
    <property type="molecule type" value="Genomic_DNA"/>
</dbReference>
<keyword evidence="4" id="KW-0443">Lipid metabolism</keyword>
<dbReference type="NCBIfam" id="NF004837">
    <property type="entry name" value="PRK06187.1"/>
    <property type="match status" value="1"/>
</dbReference>
<dbReference type="PANTHER" id="PTHR43859:SF4">
    <property type="entry name" value="BUTANOATE--COA LIGASE AAE1-RELATED"/>
    <property type="match status" value="1"/>
</dbReference>
<evidence type="ECO:0000259" key="5">
    <source>
        <dbReference type="Pfam" id="PF00501"/>
    </source>
</evidence>
<dbReference type="RefSeq" id="WP_154178853.1">
    <property type="nucleotide sequence ID" value="NZ_WJXZ01000015.1"/>
</dbReference>
<evidence type="ECO:0000313" key="8">
    <source>
        <dbReference type="Proteomes" id="UP000441754"/>
    </source>
</evidence>
<gene>
    <name evidence="7" type="ORF">GJJ30_29585</name>
</gene>
<sequence>MIATKLIPRTASAQEQPLLVKTLLAQSLKYEPHREILYRDLFRMNYVTFNQRVRQLANLLLAEGVKPGDTVAVFDWDSHRYLECFFAIPCMGAILHTINVRLSPAQILYCMNHAEDKVVIIHEDFLPLLEAVKSQLTTVEKIILVSDKVYQNQEVNVPDGFVGEYESLLKTASDQYNFPDFDENTWATTFYTTGTTGNPKGVYFSHRQLFMHTMGLVTYISGYEAVPFHPTNDVYMPITPLFHVHAWGFPLLATMLSAKQVYPGRYEPDLILKLLTEEKVTLSHCVPTILTMVINCPGAKQADLSPWKVIIGGSALTKGLAKAALELGIQVYAGYGLSETAPVLSLTYLSDNERDLSIDEQVEFRTRAGRIAPFVDLQLQDDDGQPVPHDGHSLGELTVRGSWMTQGYYKEPERSEELWRNGWMHTGDVAAITPDNWIIIADRTKDVIKSGGEWVSSLAIENWLSQVEGIAESAVVGFPDEKWGERPHALVVLKPDYAGKVTAETIKTALQVHVTTGEINKWYVPDRIVIVTEIPKTSVGKLDKKKIRSEMKSLILS</sequence>
<evidence type="ECO:0000256" key="2">
    <source>
        <dbReference type="ARBA" id="ARBA00022598"/>
    </source>
</evidence>
<accession>A0A7K0EUK0</accession>
<evidence type="ECO:0000256" key="3">
    <source>
        <dbReference type="ARBA" id="ARBA00022832"/>
    </source>
</evidence>
<dbReference type="Pfam" id="PF13193">
    <property type="entry name" value="AMP-binding_C"/>
    <property type="match status" value="1"/>
</dbReference>
<dbReference type="OrthoDB" id="9778383at2"/>
<comment type="caution">
    <text evidence="7">The sequence shown here is derived from an EMBL/GenBank/DDBJ whole genome shotgun (WGS) entry which is preliminary data.</text>
</comment>
<evidence type="ECO:0000256" key="4">
    <source>
        <dbReference type="ARBA" id="ARBA00023098"/>
    </source>
</evidence>
<dbReference type="GO" id="GO:0016874">
    <property type="term" value="F:ligase activity"/>
    <property type="evidence" value="ECO:0007669"/>
    <property type="project" value="UniProtKB-KW"/>
</dbReference>
<dbReference type="Pfam" id="PF00501">
    <property type="entry name" value="AMP-binding"/>
    <property type="match status" value="1"/>
</dbReference>
<dbReference type="InterPro" id="IPR025110">
    <property type="entry name" value="AMP-bd_C"/>
</dbReference>
<dbReference type="InterPro" id="IPR000873">
    <property type="entry name" value="AMP-dep_synth/lig_dom"/>
</dbReference>
<organism evidence="7 8">
    <name type="scientific">Larkinella terrae</name>
    <dbReference type="NCBI Taxonomy" id="2025311"/>
    <lineage>
        <taxon>Bacteria</taxon>
        <taxon>Pseudomonadati</taxon>
        <taxon>Bacteroidota</taxon>
        <taxon>Cytophagia</taxon>
        <taxon>Cytophagales</taxon>
        <taxon>Spirosomataceae</taxon>
        <taxon>Larkinella</taxon>
    </lineage>
</organism>
<feature type="domain" description="AMP-binding enzyme C-terminal" evidence="6">
    <location>
        <begin position="460"/>
        <end position="541"/>
    </location>
</feature>
<keyword evidence="2 7" id="KW-0436">Ligase</keyword>
<dbReference type="InterPro" id="IPR045851">
    <property type="entry name" value="AMP-bd_C_sf"/>
</dbReference>